<keyword evidence="1" id="KW-1185">Reference proteome</keyword>
<dbReference type="Proteomes" id="UP000887572">
    <property type="component" value="Unplaced"/>
</dbReference>
<proteinExistence type="predicted"/>
<evidence type="ECO:0000313" key="1">
    <source>
        <dbReference type="Proteomes" id="UP000887572"/>
    </source>
</evidence>
<name>A0A914GV56_GLORO</name>
<organism evidence="1 2">
    <name type="scientific">Globodera rostochiensis</name>
    <name type="common">Golden nematode worm</name>
    <name type="synonym">Heterodera rostochiensis</name>
    <dbReference type="NCBI Taxonomy" id="31243"/>
    <lineage>
        <taxon>Eukaryota</taxon>
        <taxon>Metazoa</taxon>
        <taxon>Ecdysozoa</taxon>
        <taxon>Nematoda</taxon>
        <taxon>Chromadorea</taxon>
        <taxon>Rhabditida</taxon>
        <taxon>Tylenchina</taxon>
        <taxon>Tylenchomorpha</taxon>
        <taxon>Tylenchoidea</taxon>
        <taxon>Heteroderidae</taxon>
        <taxon>Heteroderinae</taxon>
        <taxon>Globodera</taxon>
    </lineage>
</organism>
<evidence type="ECO:0000313" key="2">
    <source>
        <dbReference type="WBParaSite" id="Gr19_v10_g11628.t1"/>
    </source>
</evidence>
<dbReference type="AlphaFoldDB" id="A0A914GV56"/>
<protein>
    <submittedName>
        <fullName evidence="2">Uncharacterized protein</fullName>
    </submittedName>
</protein>
<dbReference type="WBParaSite" id="Gr19_v10_g11628.t1">
    <property type="protein sequence ID" value="Gr19_v10_g11628.t1"/>
    <property type="gene ID" value="Gr19_v10_g11628"/>
</dbReference>
<reference evidence="2" key="1">
    <citation type="submission" date="2022-11" db="UniProtKB">
        <authorList>
            <consortium name="WormBaseParasite"/>
        </authorList>
    </citation>
    <scope>IDENTIFICATION</scope>
</reference>
<accession>A0A914GV56</accession>
<sequence length="97" mass="11087">MELFFASISYTQNPSNRKMNRNQKYLTKININLDIEQQQHIGDDPHDDNKDMAAVVEPAVVPADQGDHHQQEAERRAIVQFQSGKTHKGGTCLWLEV</sequence>